<evidence type="ECO:0000313" key="1">
    <source>
        <dbReference type="EMBL" id="ART59459.1"/>
    </source>
</evidence>
<dbReference type="AlphaFoldDB" id="A0A240UEI8"/>
<evidence type="ECO:0008006" key="3">
    <source>
        <dbReference type="Google" id="ProtNLM"/>
    </source>
</evidence>
<keyword evidence="2" id="KW-1185">Reference proteome</keyword>
<sequence length="82" mass="9090">MNPTAPTLSKLAYTVPQFCDGFNVSRTHFYGLLKEGRGPRLMKVGRRTLISAQAAADWCKRMEDETNLQSGYVCIDGHQAVA</sequence>
<proteinExistence type="predicted"/>
<reference evidence="1" key="1">
    <citation type="submission" date="2017-05" db="EMBL/GenBank/DDBJ databases">
        <title>Polyphasic characterization of four soil-derived phenanthrene-degrading Acidovorax strains and proposal of Acidovorax phenanthrenivorans sp. nov.</title>
        <authorList>
            <person name="Singleton D."/>
            <person name="Lee J."/>
            <person name="Dickey A.N."/>
            <person name="Stroud A."/>
            <person name="Scholl E.H."/>
            <person name="Wright F.A."/>
            <person name="Aitken M.D."/>
        </authorList>
    </citation>
    <scope>NUCLEOTIDE SEQUENCE</scope>
    <source>
        <strain evidence="1">P4</strain>
    </source>
</reference>
<accession>A0A240UEI8</accession>
<evidence type="ECO:0000313" key="2">
    <source>
        <dbReference type="Proteomes" id="UP000194440"/>
    </source>
</evidence>
<protein>
    <recommendedName>
        <fullName evidence="3">Helix-turn-helix domain-containing protein</fullName>
    </recommendedName>
</protein>
<dbReference type="KEGG" id="acip:CBP36_11960"/>
<gene>
    <name evidence="1" type="ORF">CBP36_11960</name>
</gene>
<name>A0A240UEI8_9BURK</name>
<organism evidence="1 2">
    <name type="scientific">Acidovorax carolinensis</name>
    <dbReference type="NCBI Taxonomy" id="553814"/>
    <lineage>
        <taxon>Bacteria</taxon>
        <taxon>Pseudomonadati</taxon>
        <taxon>Pseudomonadota</taxon>
        <taxon>Betaproteobacteria</taxon>
        <taxon>Burkholderiales</taxon>
        <taxon>Comamonadaceae</taxon>
        <taxon>Acidovorax</taxon>
    </lineage>
</organism>
<dbReference type="EMBL" id="CP021366">
    <property type="protein sequence ID" value="ART59459.1"/>
    <property type="molecule type" value="Genomic_DNA"/>
</dbReference>
<dbReference type="KEGG" id="acis:CBP35_06960"/>
<dbReference type="RefSeq" id="WP_086927580.1">
    <property type="nucleotide sequence ID" value="NZ_CP021362.1"/>
</dbReference>
<dbReference type="Proteomes" id="UP000194440">
    <property type="component" value="Chromosome"/>
</dbReference>